<gene>
    <name evidence="1" type="ORF">C4520_01725</name>
</gene>
<protein>
    <submittedName>
        <fullName evidence="1">Uncharacterized protein</fullName>
    </submittedName>
</protein>
<name>A0A3A4NZH6_ABYX5</name>
<proteinExistence type="predicted"/>
<evidence type="ECO:0000313" key="2">
    <source>
        <dbReference type="Proteomes" id="UP000265882"/>
    </source>
</evidence>
<comment type="caution">
    <text evidence="1">The sequence shown here is derived from an EMBL/GenBank/DDBJ whole genome shotgun (WGS) entry which is preliminary data.</text>
</comment>
<organism evidence="1 2">
    <name type="scientific">Abyssobacteria bacterium (strain SURF_5)</name>
    <dbReference type="NCBI Taxonomy" id="2093360"/>
    <lineage>
        <taxon>Bacteria</taxon>
        <taxon>Pseudomonadati</taxon>
        <taxon>Candidatus Hydrogenedentota</taxon>
        <taxon>Candidatus Abyssobacteria</taxon>
    </lineage>
</organism>
<reference evidence="1 2" key="1">
    <citation type="journal article" date="2017" name="ISME J.">
        <title>Energy and carbon metabolisms in a deep terrestrial subsurface fluid microbial community.</title>
        <authorList>
            <person name="Momper L."/>
            <person name="Jungbluth S.P."/>
            <person name="Lee M.D."/>
            <person name="Amend J.P."/>
        </authorList>
    </citation>
    <scope>NUCLEOTIDE SEQUENCE [LARGE SCALE GENOMIC DNA]</scope>
    <source>
        <strain evidence="1">SURF_5</strain>
    </source>
</reference>
<sequence>MKGKYYVPAMIVLFMAGVSVEASINDHDTGRATDPDSAISIRIQPDPQYRFLIYEPDPKELAATMLVQRQDVYPASPEVVEKSDGWRYA</sequence>
<dbReference type="EMBL" id="QZKU01000017">
    <property type="protein sequence ID" value="RJP25898.1"/>
    <property type="molecule type" value="Genomic_DNA"/>
</dbReference>
<evidence type="ECO:0000313" key="1">
    <source>
        <dbReference type="EMBL" id="RJP25898.1"/>
    </source>
</evidence>
<dbReference type="AlphaFoldDB" id="A0A3A4NZH6"/>
<dbReference type="Proteomes" id="UP000265882">
    <property type="component" value="Unassembled WGS sequence"/>
</dbReference>
<accession>A0A3A4NZH6</accession>